<dbReference type="Pfam" id="PF01789">
    <property type="entry name" value="PsbP"/>
    <property type="match status" value="1"/>
</dbReference>
<feature type="region of interest" description="Disordered" evidence="1">
    <location>
        <begin position="1"/>
        <end position="37"/>
    </location>
</feature>
<evidence type="ECO:0000313" key="3">
    <source>
        <dbReference type="EMBL" id="KAK9815251.1"/>
    </source>
</evidence>
<dbReference type="InterPro" id="IPR016123">
    <property type="entry name" value="Mog1/PsbP_a/b/a-sand"/>
</dbReference>
<organism evidence="3 4">
    <name type="scientific">[Myrmecia] bisecta</name>
    <dbReference type="NCBI Taxonomy" id="41462"/>
    <lineage>
        <taxon>Eukaryota</taxon>
        <taxon>Viridiplantae</taxon>
        <taxon>Chlorophyta</taxon>
        <taxon>core chlorophytes</taxon>
        <taxon>Trebouxiophyceae</taxon>
        <taxon>Trebouxiales</taxon>
        <taxon>Trebouxiaceae</taxon>
        <taxon>Myrmecia</taxon>
    </lineage>
</organism>
<proteinExistence type="predicted"/>
<dbReference type="GO" id="GO:0015979">
    <property type="term" value="P:photosynthesis"/>
    <property type="evidence" value="ECO:0007669"/>
    <property type="project" value="InterPro"/>
</dbReference>
<dbReference type="GO" id="GO:0009654">
    <property type="term" value="C:photosystem II oxygen evolving complex"/>
    <property type="evidence" value="ECO:0007669"/>
    <property type="project" value="InterPro"/>
</dbReference>
<dbReference type="Gene3D" id="3.40.1000.10">
    <property type="entry name" value="Mog1/PsbP, alpha/beta/alpha sandwich"/>
    <property type="match status" value="1"/>
</dbReference>
<dbReference type="SUPFAM" id="SSF55724">
    <property type="entry name" value="Mog1p/PsbP-like"/>
    <property type="match status" value="1"/>
</dbReference>
<dbReference type="InterPro" id="IPR002683">
    <property type="entry name" value="PsbP_C"/>
</dbReference>
<evidence type="ECO:0000313" key="4">
    <source>
        <dbReference type="Proteomes" id="UP001489004"/>
    </source>
</evidence>
<dbReference type="PANTHER" id="PTHR31407:SF4">
    <property type="entry name" value="PSBP-LIKE PROTEIN 1, CHLOROPLASTIC"/>
    <property type="match status" value="1"/>
</dbReference>
<dbReference type="NCBIfam" id="NF040946">
    <property type="entry name" value="PSII_PsbP"/>
    <property type="match status" value="1"/>
</dbReference>
<evidence type="ECO:0000259" key="2">
    <source>
        <dbReference type="Pfam" id="PF01789"/>
    </source>
</evidence>
<name>A0AAW1Q387_9CHLO</name>
<gene>
    <name evidence="3" type="ORF">WJX72_000690</name>
</gene>
<comment type="caution">
    <text evidence="3">The sequence shown here is derived from an EMBL/GenBank/DDBJ whole genome shotgun (WGS) entry which is preliminary data.</text>
</comment>
<dbReference type="EMBL" id="JALJOR010000006">
    <property type="protein sequence ID" value="KAK9815251.1"/>
    <property type="molecule type" value="Genomic_DNA"/>
</dbReference>
<dbReference type="GO" id="GO:0019898">
    <property type="term" value="C:extrinsic component of membrane"/>
    <property type="evidence" value="ECO:0007669"/>
    <property type="project" value="InterPro"/>
</dbReference>
<keyword evidence="4" id="KW-1185">Reference proteome</keyword>
<evidence type="ECO:0000256" key="1">
    <source>
        <dbReference type="SAM" id="MobiDB-lite"/>
    </source>
</evidence>
<reference evidence="3 4" key="1">
    <citation type="journal article" date="2024" name="Nat. Commun.">
        <title>Phylogenomics reveals the evolutionary origins of lichenization in chlorophyte algae.</title>
        <authorList>
            <person name="Puginier C."/>
            <person name="Libourel C."/>
            <person name="Otte J."/>
            <person name="Skaloud P."/>
            <person name="Haon M."/>
            <person name="Grisel S."/>
            <person name="Petersen M."/>
            <person name="Berrin J.G."/>
            <person name="Delaux P.M."/>
            <person name="Dal Grande F."/>
            <person name="Keller J."/>
        </authorList>
    </citation>
    <scope>NUCLEOTIDE SEQUENCE [LARGE SCALE GENOMIC DNA]</scope>
    <source>
        <strain evidence="3 4">SAG 2043</strain>
    </source>
</reference>
<accession>A0AAW1Q387</accession>
<dbReference type="AlphaFoldDB" id="A0AAW1Q387"/>
<sequence length="253" mass="27551">MKRNLLPPLCTTTGHPLVGPDSRPARSDPKAVQGSVGTSGEMASFLLTSQTTTHSTACKAIKQATKERGETSRRQALQLATALATGSLLPSGAAQAKGPGAFTAVKDAQDGYSFVYPFGWQEVAVRGQDIVFKDVIEPLESVSVSLTKTDKKDMTEFGGPAEVAFTLADKVLTSPQQEVKVLDVKQKEVNGRIYYEFEFAAKAVNYLRHAFAVVTVANGKFYTLTIGANEKRWNKVKKQLQTVIDSFEVQERF</sequence>
<protein>
    <recommendedName>
        <fullName evidence="2">PsbP C-terminal domain-containing protein</fullName>
    </recommendedName>
</protein>
<dbReference type="PANTHER" id="PTHR31407">
    <property type="match status" value="1"/>
</dbReference>
<dbReference type="Proteomes" id="UP001489004">
    <property type="component" value="Unassembled WGS sequence"/>
</dbReference>
<feature type="domain" description="PsbP C-terminal" evidence="2">
    <location>
        <begin position="102"/>
        <end position="249"/>
    </location>
</feature>
<dbReference type="GO" id="GO:0005509">
    <property type="term" value="F:calcium ion binding"/>
    <property type="evidence" value="ECO:0007669"/>
    <property type="project" value="InterPro"/>
</dbReference>